<proteinExistence type="predicted"/>
<dbReference type="AlphaFoldDB" id="X0XQZ4"/>
<name>X0XQZ4_9ZZZZ</name>
<gene>
    <name evidence="1" type="ORF">S01H1_72754</name>
</gene>
<reference evidence="1" key="1">
    <citation type="journal article" date="2014" name="Front. Microbiol.">
        <title>High frequency of phylogenetically diverse reductive dehalogenase-homologous genes in deep subseafloor sedimentary metagenomes.</title>
        <authorList>
            <person name="Kawai M."/>
            <person name="Futagami T."/>
            <person name="Toyoda A."/>
            <person name="Takaki Y."/>
            <person name="Nishi S."/>
            <person name="Hori S."/>
            <person name="Arai W."/>
            <person name="Tsubouchi T."/>
            <person name="Morono Y."/>
            <person name="Uchiyama I."/>
            <person name="Ito T."/>
            <person name="Fujiyama A."/>
            <person name="Inagaki F."/>
            <person name="Takami H."/>
        </authorList>
    </citation>
    <scope>NUCLEOTIDE SEQUENCE</scope>
    <source>
        <strain evidence="1">Expedition CK06-06</strain>
    </source>
</reference>
<dbReference type="EMBL" id="BARS01048556">
    <property type="protein sequence ID" value="GAG37762.1"/>
    <property type="molecule type" value="Genomic_DNA"/>
</dbReference>
<accession>X0XQZ4</accession>
<sequence>MPTLLQTVEDMWTVSTDNQKTGDIPTQYVGRTREQTLTSCDGCSLAPNADGGCYAWSGKVSRGAGSVRRATDRGRPADLGAALDRTPRSAKCVRFGAIGDPARVARCKTNADISYARSEGFRVLGYTHHWKSEPHNGRLKESFLASCETMAQAREALARGWLVSVAGPESVPGMVTCPNYAKPEVQCN</sequence>
<protein>
    <submittedName>
        <fullName evidence="1">Uncharacterized protein</fullName>
    </submittedName>
</protein>
<comment type="caution">
    <text evidence="1">The sequence shown here is derived from an EMBL/GenBank/DDBJ whole genome shotgun (WGS) entry which is preliminary data.</text>
</comment>
<evidence type="ECO:0000313" key="1">
    <source>
        <dbReference type="EMBL" id="GAG37762.1"/>
    </source>
</evidence>
<feature type="non-terminal residue" evidence="1">
    <location>
        <position position="188"/>
    </location>
</feature>
<organism evidence="1">
    <name type="scientific">marine sediment metagenome</name>
    <dbReference type="NCBI Taxonomy" id="412755"/>
    <lineage>
        <taxon>unclassified sequences</taxon>
        <taxon>metagenomes</taxon>
        <taxon>ecological metagenomes</taxon>
    </lineage>
</organism>